<keyword evidence="4" id="KW-0479">Metal-binding</keyword>
<keyword evidence="6" id="KW-0408">Iron</keyword>
<dbReference type="GO" id="GO:0016625">
    <property type="term" value="F:oxidoreductase activity, acting on the aldehyde or oxo group of donors, iron-sulfur protein as acceptor"/>
    <property type="evidence" value="ECO:0007669"/>
    <property type="project" value="InterPro"/>
</dbReference>
<dbReference type="Gene3D" id="1.10.599.10">
    <property type="entry name" value="Aldehyde Ferredoxin Oxidoreductase Protein, subunit A, domain 3"/>
    <property type="match status" value="1"/>
</dbReference>
<evidence type="ECO:0000256" key="7">
    <source>
        <dbReference type="ARBA" id="ARBA00023014"/>
    </source>
</evidence>
<dbReference type="InterPro" id="IPR013984">
    <property type="entry name" value="Ald_Fedxn_OxRdtase_dom2"/>
</dbReference>
<keyword evidence="5" id="KW-0560">Oxidoreductase</keyword>
<dbReference type="InterPro" id="IPR013983">
    <property type="entry name" value="Ald_Fedxn_OxRdtase_N"/>
</dbReference>
<evidence type="ECO:0000256" key="6">
    <source>
        <dbReference type="ARBA" id="ARBA00023004"/>
    </source>
</evidence>
<dbReference type="InterPro" id="IPR001203">
    <property type="entry name" value="OxRdtase_Ald_Fedxn_C"/>
</dbReference>
<dbReference type="GO" id="GO:0051539">
    <property type="term" value="F:4 iron, 4 sulfur cluster binding"/>
    <property type="evidence" value="ECO:0007669"/>
    <property type="project" value="UniProtKB-KW"/>
</dbReference>
<dbReference type="AlphaFoldDB" id="A0A9Y1BQM5"/>
<dbReference type="InterPro" id="IPR036503">
    <property type="entry name" value="Ald_Fedxn_OxRdtase_N_sf"/>
</dbReference>
<evidence type="ECO:0000256" key="5">
    <source>
        <dbReference type="ARBA" id="ARBA00023002"/>
    </source>
</evidence>
<protein>
    <submittedName>
        <fullName evidence="10">Aldehyde ferredoxin oxidoreductase family protein</fullName>
    </submittedName>
</protein>
<dbReference type="InterPro" id="IPR036021">
    <property type="entry name" value="Tungsten_al_ferr_oxy-like_C"/>
</dbReference>
<evidence type="ECO:0000256" key="3">
    <source>
        <dbReference type="ARBA" id="ARBA00022485"/>
    </source>
</evidence>
<evidence type="ECO:0000256" key="4">
    <source>
        <dbReference type="ARBA" id="ARBA00022723"/>
    </source>
</evidence>
<dbReference type="EMBL" id="CP084167">
    <property type="protein sequence ID" value="UJG43245.1"/>
    <property type="molecule type" value="Genomic_DNA"/>
</dbReference>
<dbReference type="SUPFAM" id="SSF48310">
    <property type="entry name" value="Aldehyde ferredoxin oxidoreductase, C-terminal domains"/>
    <property type="match status" value="1"/>
</dbReference>
<dbReference type="GO" id="GO:0009055">
    <property type="term" value="F:electron transfer activity"/>
    <property type="evidence" value="ECO:0007669"/>
    <property type="project" value="InterPro"/>
</dbReference>
<dbReference type="Pfam" id="PF01314">
    <property type="entry name" value="AFOR_C"/>
    <property type="match status" value="1"/>
</dbReference>
<evidence type="ECO:0000256" key="8">
    <source>
        <dbReference type="ARBA" id="ARBA00049934"/>
    </source>
</evidence>
<name>A0A9Y1BQM5_9ARCH</name>
<organism evidence="10">
    <name type="scientific">Candidatus Heimdallarchaeum endolithica</name>
    <dbReference type="NCBI Taxonomy" id="2876572"/>
    <lineage>
        <taxon>Archaea</taxon>
        <taxon>Promethearchaeati</taxon>
        <taxon>Candidatus Heimdallarchaeota</taxon>
        <taxon>Candidatus Heimdallarchaeia (ex Rinke et al. 2021) (nom. nud.)</taxon>
        <taxon>Candidatus Heimdallarchaeales</taxon>
        <taxon>Candidatus Heimdallarchaeaceae</taxon>
        <taxon>Candidatus Heimdallarchaeum</taxon>
    </lineage>
</organism>
<feature type="domain" description="Aldehyde ferredoxin oxidoreductase N-terminal" evidence="9">
    <location>
        <begin position="5"/>
        <end position="218"/>
    </location>
</feature>
<dbReference type="Gene3D" id="1.10.569.10">
    <property type="entry name" value="Aldehyde Ferredoxin Oxidoreductase Protein, subunit A, domain 2"/>
    <property type="match status" value="1"/>
</dbReference>
<dbReference type="InterPro" id="IPR013985">
    <property type="entry name" value="Ald_Fedxn_OxRdtase_dom3"/>
</dbReference>
<evidence type="ECO:0000259" key="9">
    <source>
        <dbReference type="SMART" id="SM00790"/>
    </source>
</evidence>
<dbReference type="Proteomes" id="UP001200513">
    <property type="component" value="Chromosome"/>
</dbReference>
<keyword evidence="7" id="KW-0411">Iron-sulfur</keyword>
<reference evidence="10" key="1">
    <citation type="journal article" date="2022" name="Nat. Microbiol.">
        <title>Unique mobile elements and scalable gene flow at the prokaryote-eukaryote boundary revealed by circularized Asgard archaea genomes.</title>
        <authorList>
            <person name="Wu F."/>
            <person name="Speth D.R."/>
            <person name="Philosof A."/>
            <person name="Cremiere A."/>
            <person name="Narayanan A."/>
            <person name="Barco R.A."/>
            <person name="Connon S.A."/>
            <person name="Amend J.P."/>
            <person name="Antoshechkin I.A."/>
            <person name="Orphan V.J."/>
        </authorList>
    </citation>
    <scope>NUCLEOTIDE SEQUENCE</scope>
    <source>
        <strain evidence="10">PR6</strain>
    </source>
</reference>
<dbReference type="InterPro" id="IPR051919">
    <property type="entry name" value="W-dependent_AOR"/>
</dbReference>
<proteinExistence type="inferred from homology"/>
<comment type="cofactor">
    <cofactor evidence="8">
        <name>tungstopterin</name>
        <dbReference type="ChEBI" id="CHEBI:30402"/>
    </cofactor>
</comment>
<evidence type="ECO:0000256" key="1">
    <source>
        <dbReference type="ARBA" id="ARBA00001966"/>
    </source>
</evidence>
<dbReference type="SMART" id="SM00790">
    <property type="entry name" value="AFOR_N"/>
    <property type="match status" value="1"/>
</dbReference>
<gene>
    <name evidence="10" type="ORF">K9W46_12840</name>
</gene>
<evidence type="ECO:0000256" key="2">
    <source>
        <dbReference type="ARBA" id="ARBA00011032"/>
    </source>
</evidence>
<accession>A0A9Y1BQM5</accession>
<evidence type="ECO:0000313" key="10">
    <source>
        <dbReference type="EMBL" id="UJG43245.1"/>
    </source>
</evidence>
<dbReference type="GO" id="GO:0046872">
    <property type="term" value="F:metal ion binding"/>
    <property type="evidence" value="ECO:0007669"/>
    <property type="project" value="UniProtKB-KW"/>
</dbReference>
<dbReference type="Gene3D" id="3.60.9.10">
    <property type="entry name" value="Aldehyde ferredoxin oxidoreductase, N-terminal domain"/>
    <property type="match status" value="1"/>
</dbReference>
<dbReference type="PANTHER" id="PTHR30038">
    <property type="entry name" value="ALDEHYDE FERREDOXIN OXIDOREDUCTASE"/>
    <property type="match status" value="1"/>
</dbReference>
<dbReference type="Pfam" id="PF02730">
    <property type="entry name" value="AFOR_N"/>
    <property type="match status" value="1"/>
</dbReference>
<comment type="similarity">
    <text evidence="2">Belongs to the AOR/FOR family.</text>
</comment>
<comment type="cofactor">
    <cofactor evidence="1">
        <name>[4Fe-4S] cluster</name>
        <dbReference type="ChEBI" id="CHEBI:49883"/>
    </cofactor>
</comment>
<dbReference type="SUPFAM" id="SSF56228">
    <property type="entry name" value="Aldehyde ferredoxin oxidoreductase, N-terminal domain"/>
    <property type="match status" value="1"/>
</dbReference>
<keyword evidence="3" id="KW-0004">4Fe-4S</keyword>
<dbReference type="PANTHER" id="PTHR30038:SF0">
    <property type="entry name" value="TUNGSTEN-CONTAINING ALDEHYDE FERREDOXIN OXIDOREDUCTASE"/>
    <property type="match status" value="1"/>
</dbReference>
<sequence length="611" mass="67041">MNYGYMGKWLKVNLSSKEMSDFDFPEDLLRKFIGGKGLAVYYLWNYAKELEKKGVNIKEMDALSPDNILFFSTGPVTGTRSPNSGRHHVMALKSPLTGSIGSGNTGGTWGAKLKFAGYDGIVFEGKSDTPVYLSIIDGKPELHDASEIWGKNTMDTTKWLQEKHERKRAGVSCIGPAGENLVPCAVIMNEIHRAAGRTGLGAIMGSKNLKAIIVDGNAKPQIAKQEEFETKVKEHVEKLKENGVTGEGLPTYGTAVLVNIINQNGLFPTKNWQTGVDKEAENISGETLTEKYLISKHPCWGCVVACGRKTKVELGPYKISFTEGPEYEAIWALGGSTNVNNMGAVIRANHYCDIFGMDPISIGSTIAAAMELNEKGLIPEEDLQGLKVEFGNPDAIVELTWMAAFRQGLGYWIGEGSRKMCEHYGAPEISMSVKGLEMPAYDPRGAKGIGLNYATANRGGCHVTGYTIAAEVLGDVDRFTIEGKAELTKTFQDFTSIVNSCVNCLFLTFALGLDEYVEMIGPITGWDITADELLKTGERITNLERMILNKLGITGKDDTLPKRLLEEKMPEGASEGQIVELEPMKQEYYKLRGWEDGVPTPEKIKELELEI</sequence>